<dbReference type="EMBL" id="VITF01000001">
    <property type="protein sequence ID" value="TWA74165.1"/>
    <property type="molecule type" value="Genomic_DNA"/>
</dbReference>
<name>A0A560BNH1_AZOBR</name>
<sequence>MYKVNGLRHYVDIHGQNFAKAQTLPQNTSADGNGGGVELSGINGAVEAVARVNTAVTIANAATLTIKLQHSADGSSWSDLGTVYTLTASGGNGALAADTELGRFALPSTVRKFVKAVITTTDAAASGKVDVIPVYLPR</sequence>
<protein>
    <submittedName>
        <fullName evidence="1">Uncharacterized protein</fullName>
    </submittedName>
</protein>
<evidence type="ECO:0000313" key="1">
    <source>
        <dbReference type="EMBL" id="TWA74165.1"/>
    </source>
</evidence>
<evidence type="ECO:0000313" key="2">
    <source>
        <dbReference type="Proteomes" id="UP000316083"/>
    </source>
</evidence>
<dbReference type="Gene3D" id="2.60.120.1110">
    <property type="match status" value="1"/>
</dbReference>
<gene>
    <name evidence="1" type="ORF">FBZ82_101180</name>
</gene>
<dbReference type="Proteomes" id="UP000316083">
    <property type="component" value="Unassembled WGS sequence"/>
</dbReference>
<accession>A0A560BNH1</accession>
<comment type="caution">
    <text evidence="1">The sequence shown here is derived from an EMBL/GenBank/DDBJ whole genome shotgun (WGS) entry which is preliminary data.</text>
</comment>
<dbReference type="RefSeq" id="WP_145671825.1">
    <property type="nucleotide sequence ID" value="NZ_VITF01000001.1"/>
</dbReference>
<dbReference type="AlphaFoldDB" id="A0A560BNH1"/>
<organism evidence="1 2">
    <name type="scientific">Azospirillum brasilense</name>
    <dbReference type="NCBI Taxonomy" id="192"/>
    <lineage>
        <taxon>Bacteria</taxon>
        <taxon>Pseudomonadati</taxon>
        <taxon>Pseudomonadota</taxon>
        <taxon>Alphaproteobacteria</taxon>
        <taxon>Rhodospirillales</taxon>
        <taxon>Azospirillaceae</taxon>
        <taxon>Azospirillum</taxon>
    </lineage>
</organism>
<proteinExistence type="predicted"/>
<reference evidence="1 2" key="1">
    <citation type="submission" date="2019-06" db="EMBL/GenBank/DDBJ databases">
        <title>Genomic Encyclopedia of Type Strains, Phase IV (KMG-V): Genome sequencing to study the core and pangenomes of soil and plant-associated prokaryotes.</title>
        <authorList>
            <person name="Whitman W."/>
        </authorList>
    </citation>
    <scope>NUCLEOTIDE SEQUENCE [LARGE SCALE GENOMIC DNA]</scope>
    <source>
        <strain evidence="1 2">BR 11796</strain>
    </source>
</reference>